<organism evidence="1 2">
    <name type="scientific">Corynebacterium heidelbergense</name>
    <dbReference type="NCBI Taxonomy" id="2055947"/>
    <lineage>
        <taxon>Bacteria</taxon>
        <taxon>Bacillati</taxon>
        <taxon>Actinomycetota</taxon>
        <taxon>Actinomycetes</taxon>
        <taxon>Mycobacteriales</taxon>
        <taxon>Corynebacteriaceae</taxon>
        <taxon>Corynebacterium</taxon>
    </lineage>
</organism>
<evidence type="ECO:0000313" key="1">
    <source>
        <dbReference type="EMBL" id="RAV31360.1"/>
    </source>
</evidence>
<dbReference type="RefSeq" id="WP_113631342.1">
    <property type="nucleotide sequence ID" value="NZ_QHCV01000107.1"/>
</dbReference>
<dbReference type="EMBL" id="QHCV01000107">
    <property type="protein sequence ID" value="RAV31360.1"/>
    <property type="molecule type" value="Genomic_DNA"/>
</dbReference>
<evidence type="ECO:0000313" key="2">
    <source>
        <dbReference type="Proteomes" id="UP000251577"/>
    </source>
</evidence>
<reference evidence="1 2" key="1">
    <citation type="journal article" date="2018" name="Syst. Appl. Microbiol.">
        <title>Corynebacterium heidelbergense sp. nov., isolated from the preen glands of Egyptian geese (Alopochen aegyptiacus).</title>
        <authorList>
            <person name="Braun M.S."/>
            <person name="Wang E."/>
            <person name="Zimmermann S."/>
            <person name="Wink M."/>
        </authorList>
    </citation>
    <scope>NUCLEOTIDE SEQUENCE [LARGE SCALE GENOMIC DNA]</scope>
    <source>
        <strain evidence="1 2">647</strain>
    </source>
</reference>
<gene>
    <name evidence="1" type="ORF">DLJ54_08765</name>
</gene>
<proteinExistence type="predicted"/>
<accession>A0A364V3Y8</accession>
<dbReference type="AlphaFoldDB" id="A0A364V3Y8"/>
<protein>
    <submittedName>
        <fullName evidence="1">Uncharacterized protein</fullName>
    </submittedName>
</protein>
<sequence length="332" mass="37707">MPDKNPPQNGQHKLTAAQLYGSRNRLTLSPDLLRRVAELLGYGGVEAFPGGQLAPMLEVLDISDVVELIVLSQLSGYEMDPTPEQRAEAETARSLLRRISSGRYLTRKQIHDLLPPETVVLFKMGHPRLWGYAVRQRLPADAELAIPNTIEKDPTGPYTDQREAWLGRYITDAGNLHQLRAESEEVPVSEDRYQRFRLGMSLVDSYAQVWSSARGHWSVSPETRYIVPSRYGWCPYVFKIAEDGWRRDEFEGHRDRLMGTRGYWIDVANERLIHLGEPDPENMWQPKTSIAPEGPSDRDLRVAGAITGEIIALGAGQKNPVIRLRQRGRRLY</sequence>
<comment type="caution">
    <text evidence="1">The sequence shown here is derived from an EMBL/GenBank/DDBJ whole genome shotgun (WGS) entry which is preliminary data.</text>
</comment>
<keyword evidence="2" id="KW-1185">Reference proteome</keyword>
<name>A0A364V3Y8_9CORY</name>
<dbReference type="Proteomes" id="UP000251577">
    <property type="component" value="Unassembled WGS sequence"/>
</dbReference>